<organism evidence="2">
    <name type="scientific">Caenorhabditis remanei</name>
    <name type="common">Caenorhabditis vulgaris</name>
    <dbReference type="NCBI Taxonomy" id="31234"/>
    <lineage>
        <taxon>Eukaryota</taxon>
        <taxon>Metazoa</taxon>
        <taxon>Ecdysozoa</taxon>
        <taxon>Nematoda</taxon>
        <taxon>Chromadorea</taxon>
        <taxon>Rhabditida</taxon>
        <taxon>Rhabditina</taxon>
        <taxon>Rhabditomorpha</taxon>
        <taxon>Rhabditoidea</taxon>
        <taxon>Rhabditidae</taxon>
        <taxon>Peloderinae</taxon>
        <taxon>Caenorhabditis</taxon>
    </lineage>
</organism>
<reference evidence="1" key="1">
    <citation type="submission" date="2007-07" db="EMBL/GenBank/DDBJ databases">
        <title>PCAP assembly of the Caenorhabditis remanei genome.</title>
        <authorList>
            <consortium name="The Caenorhabditis remanei Sequencing Consortium"/>
            <person name="Wilson R.K."/>
        </authorList>
    </citation>
    <scope>NUCLEOTIDE SEQUENCE [LARGE SCALE GENOMIC DNA]</scope>
    <source>
        <strain evidence="1">PB4641</strain>
    </source>
</reference>
<protein>
    <recommendedName>
        <fullName evidence="3">BTB domain-containing protein</fullName>
    </recommendedName>
</protein>
<sequence length="318" mass="37215">MSERFKYPINGICRFENIAQLIANDDFPKIPIGEMAGFEWYVSLVTNTVDGLIRIHPYCQSNHWDNIQNLSIRYFFSYLSRKQSIKCQQTSNVNKPVLLTSRDSLLGDYLGIESLMNEKFKFLHDGALCIEYGLSVLSLQHYDKIWRFNFYDKMFDCDQKQNMITVEDCSRDDSDDCVLLFAPKQLLQFHSPLFKDRNLSIREQSVRKHNRNIRELLQIAHGVKIEAPDDVLNTADKLGFRNVARYCERQMIQERYEDMLVFGYFNLAAEYNLNHYLAHLLRHVGPAGCLAAVLMTVDIEKLSSEYMKQCTKYFFENA</sequence>
<dbReference type="EMBL" id="DS268433">
    <property type="protein sequence ID" value="EFO97849.1"/>
    <property type="molecule type" value="Genomic_DNA"/>
</dbReference>
<dbReference type="HOGENOM" id="CLU_075906_0_0_1"/>
<dbReference type="AlphaFoldDB" id="E3MBP4"/>
<name>E3MBP4_CAERE</name>
<dbReference type="InParanoid" id="E3MBP4"/>
<evidence type="ECO:0000313" key="1">
    <source>
        <dbReference type="EMBL" id="EFO97849.1"/>
    </source>
</evidence>
<evidence type="ECO:0000313" key="2">
    <source>
        <dbReference type="Proteomes" id="UP000008281"/>
    </source>
</evidence>
<gene>
    <name evidence="1" type="ORF">CRE_16078</name>
</gene>
<dbReference type="eggNOG" id="ENOG502TJJ9">
    <property type="taxonomic scope" value="Eukaryota"/>
</dbReference>
<dbReference type="OMA" id="YERELYC"/>
<keyword evidence="2" id="KW-1185">Reference proteome</keyword>
<proteinExistence type="predicted"/>
<evidence type="ECO:0008006" key="3">
    <source>
        <dbReference type="Google" id="ProtNLM"/>
    </source>
</evidence>
<accession>E3MBP4</accession>
<dbReference type="Proteomes" id="UP000008281">
    <property type="component" value="Unassembled WGS sequence"/>
</dbReference>